<evidence type="ECO:0000256" key="3">
    <source>
        <dbReference type="ARBA" id="ARBA00022598"/>
    </source>
</evidence>
<feature type="non-terminal residue" evidence="9">
    <location>
        <position position="307"/>
    </location>
</feature>
<evidence type="ECO:0000256" key="1">
    <source>
        <dbReference type="ARBA" id="ARBA00005594"/>
    </source>
</evidence>
<protein>
    <recommendedName>
        <fullName evidence="2">leucine--tRNA ligase</fullName>
        <ecNumber evidence="2">6.1.1.4</ecNumber>
    </recommendedName>
</protein>
<dbReference type="InterPro" id="IPR015413">
    <property type="entry name" value="Methionyl/Leucyl_tRNA_Synth"/>
</dbReference>
<dbReference type="InterPro" id="IPR001412">
    <property type="entry name" value="aa-tRNA-synth_I_CS"/>
</dbReference>
<feature type="domain" description="Methionyl/Leucyl tRNA synthetase" evidence="8">
    <location>
        <begin position="52"/>
        <end position="155"/>
    </location>
</feature>
<dbReference type="GO" id="GO:0005829">
    <property type="term" value="C:cytosol"/>
    <property type="evidence" value="ECO:0007669"/>
    <property type="project" value="TreeGrafter"/>
</dbReference>
<dbReference type="EC" id="6.1.1.4" evidence="2"/>
<name>A0A382R5U8_9ZZZZ</name>
<evidence type="ECO:0000256" key="7">
    <source>
        <dbReference type="ARBA" id="ARBA00023146"/>
    </source>
</evidence>
<evidence type="ECO:0000259" key="8">
    <source>
        <dbReference type="Pfam" id="PF09334"/>
    </source>
</evidence>
<accession>A0A382R5U8</accession>
<keyword evidence="4" id="KW-0547">Nucleotide-binding</keyword>
<dbReference type="AlphaFoldDB" id="A0A382R5U8"/>
<sequence>MSTVLLKGTYDFSRIEEKWRTHWEKNKVYKTIGPGEDGFIEGKPKCYILDMFPYPSGAGLHIGHPKGYIASDIYSRYKRMQGFNVLHPMGFDSFGLPAEQYAIEHNVHPAIITEENIDSIRSQLQFLGLSFDWDREIATSREDFYRWSQWIFTQLFDCYFDTDDIWQDGQGRAIHGRAKKVEDLELKFAEGKSYSEADRKILGEFADASWGVLKTADQKAVLNNYRLAYQQEVVVNWCPGLGTVLANEEVTNDGRSERGDFPVYRKPLKQWIMRITDYAARLLEDLDAPLEDRNGSPFTLDWPEPIK</sequence>
<dbReference type="EMBL" id="UINC01119028">
    <property type="protein sequence ID" value="SVC92557.1"/>
    <property type="molecule type" value="Genomic_DNA"/>
</dbReference>
<dbReference type="PANTHER" id="PTHR43740">
    <property type="entry name" value="LEUCYL-TRNA SYNTHETASE"/>
    <property type="match status" value="1"/>
</dbReference>
<gene>
    <name evidence="9" type="ORF">METZ01_LOCUS345411</name>
</gene>
<reference evidence="9" key="1">
    <citation type="submission" date="2018-05" db="EMBL/GenBank/DDBJ databases">
        <authorList>
            <person name="Lanie J.A."/>
            <person name="Ng W.-L."/>
            <person name="Kazmierczak K.M."/>
            <person name="Andrzejewski T.M."/>
            <person name="Davidsen T.M."/>
            <person name="Wayne K.J."/>
            <person name="Tettelin H."/>
            <person name="Glass J.I."/>
            <person name="Rusch D."/>
            <person name="Podicherti R."/>
            <person name="Tsui H.-C.T."/>
            <person name="Winkler M.E."/>
        </authorList>
    </citation>
    <scope>NUCLEOTIDE SEQUENCE</scope>
</reference>
<comment type="similarity">
    <text evidence="1">Belongs to the class-I aminoacyl-tRNA synthetase family.</text>
</comment>
<dbReference type="PANTHER" id="PTHR43740:SF2">
    <property type="entry name" value="LEUCINE--TRNA LIGASE, MITOCHONDRIAL"/>
    <property type="match status" value="1"/>
</dbReference>
<dbReference type="GO" id="GO:0006429">
    <property type="term" value="P:leucyl-tRNA aminoacylation"/>
    <property type="evidence" value="ECO:0007669"/>
    <property type="project" value="InterPro"/>
</dbReference>
<dbReference type="Gene3D" id="1.10.730.10">
    <property type="entry name" value="Isoleucyl-tRNA Synthetase, Domain 1"/>
    <property type="match status" value="1"/>
</dbReference>
<keyword evidence="7" id="KW-0030">Aminoacyl-tRNA synthetase</keyword>
<keyword evidence="5" id="KW-0067">ATP-binding</keyword>
<evidence type="ECO:0000313" key="9">
    <source>
        <dbReference type="EMBL" id="SVC92557.1"/>
    </source>
</evidence>
<dbReference type="PROSITE" id="PS00178">
    <property type="entry name" value="AA_TRNA_LIGASE_I"/>
    <property type="match status" value="1"/>
</dbReference>
<evidence type="ECO:0000256" key="2">
    <source>
        <dbReference type="ARBA" id="ARBA00013164"/>
    </source>
</evidence>
<keyword evidence="3" id="KW-0436">Ligase</keyword>
<organism evidence="9">
    <name type="scientific">marine metagenome</name>
    <dbReference type="NCBI Taxonomy" id="408172"/>
    <lineage>
        <taxon>unclassified sequences</taxon>
        <taxon>metagenomes</taxon>
        <taxon>ecological metagenomes</taxon>
    </lineage>
</organism>
<dbReference type="GO" id="GO:0004823">
    <property type="term" value="F:leucine-tRNA ligase activity"/>
    <property type="evidence" value="ECO:0007669"/>
    <property type="project" value="UniProtKB-EC"/>
</dbReference>
<evidence type="ECO:0000256" key="4">
    <source>
        <dbReference type="ARBA" id="ARBA00022741"/>
    </source>
</evidence>
<dbReference type="Pfam" id="PF09334">
    <property type="entry name" value="tRNA-synt_1g"/>
    <property type="match status" value="1"/>
</dbReference>
<evidence type="ECO:0000256" key="6">
    <source>
        <dbReference type="ARBA" id="ARBA00022917"/>
    </source>
</evidence>
<dbReference type="GO" id="GO:0005524">
    <property type="term" value="F:ATP binding"/>
    <property type="evidence" value="ECO:0007669"/>
    <property type="project" value="UniProtKB-KW"/>
</dbReference>
<dbReference type="SUPFAM" id="SSF52374">
    <property type="entry name" value="Nucleotidylyl transferase"/>
    <property type="match status" value="1"/>
</dbReference>
<dbReference type="Gene3D" id="3.40.50.620">
    <property type="entry name" value="HUPs"/>
    <property type="match status" value="2"/>
</dbReference>
<dbReference type="FunFam" id="3.40.50.620:FF:000060">
    <property type="entry name" value="Leucine--tRNA ligase"/>
    <property type="match status" value="1"/>
</dbReference>
<dbReference type="InterPro" id="IPR014729">
    <property type="entry name" value="Rossmann-like_a/b/a_fold"/>
</dbReference>
<keyword evidence="6" id="KW-0648">Protein biosynthesis</keyword>
<proteinExistence type="inferred from homology"/>
<dbReference type="InterPro" id="IPR002302">
    <property type="entry name" value="Leu-tRNA-ligase"/>
</dbReference>
<evidence type="ECO:0000256" key="5">
    <source>
        <dbReference type="ARBA" id="ARBA00022840"/>
    </source>
</evidence>